<sequence>MTEYKCTRESCQSKATLACYCRNQVFLSCANHSHVDMPGHNPIKIYKEVTSGNAIILISLCDKYDELVSKSIERINSALNNIKISIDKNFRKLIDSYTAFREKIQNVRNMTTEGRLVSVLDNASESEKSISKFISNSSGILYGWEKYKLFENEDKAKIALLTYSGERYEESKIISIQRPHTKNLMKIDVINQSSIEVEIPIPENFAYASGWCNINNELLLIHGGATNYNAQQKVFTMSGNTYMINTAINLLVHETNGPKKSDMGNGTLYENKVFFFGGFDESSNMQDSAHKFVLSSKMWESIANLPQKMGYCTSARAGSLIYVTGSPSTEIYQYHPDYDIYVSVIDCLETYKTLFFFNEKIYIIIDGYLRIIDGCNTIMNDEIDAKNMFLLGHATFYENSLYFILGKYNYTSGEFISSKLCKIDGATNRFAIIRSGILAD</sequence>
<comment type="caution">
    <text evidence="1">The sequence shown here is derived from an EMBL/GenBank/DDBJ whole genome shotgun (WGS) entry which is preliminary data.</text>
</comment>
<dbReference type="EMBL" id="MPUH01000040">
    <property type="protein sequence ID" value="OMJ93577.1"/>
    <property type="molecule type" value="Genomic_DNA"/>
</dbReference>
<evidence type="ECO:0000313" key="2">
    <source>
        <dbReference type="Proteomes" id="UP000187209"/>
    </source>
</evidence>
<dbReference type="InterPro" id="IPR015915">
    <property type="entry name" value="Kelch-typ_b-propeller"/>
</dbReference>
<dbReference type="SUPFAM" id="SSF117281">
    <property type="entry name" value="Kelch motif"/>
    <property type="match status" value="1"/>
</dbReference>
<reference evidence="1 2" key="1">
    <citation type="submission" date="2016-11" db="EMBL/GenBank/DDBJ databases">
        <title>The macronuclear genome of Stentor coeruleus: a giant cell with tiny introns.</title>
        <authorList>
            <person name="Slabodnick M."/>
            <person name="Ruby J.G."/>
            <person name="Reiff S.B."/>
            <person name="Swart E.C."/>
            <person name="Gosai S."/>
            <person name="Prabakaran S."/>
            <person name="Witkowska E."/>
            <person name="Larue G.E."/>
            <person name="Fisher S."/>
            <person name="Freeman R.M."/>
            <person name="Gunawardena J."/>
            <person name="Chu W."/>
            <person name="Stover N.A."/>
            <person name="Gregory B.D."/>
            <person name="Nowacki M."/>
            <person name="Derisi J."/>
            <person name="Roy S.W."/>
            <person name="Marshall W.F."/>
            <person name="Sood P."/>
        </authorList>
    </citation>
    <scope>NUCLEOTIDE SEQUENCE [LARGE SCALE GENOMIC DNA]</scope>
    <source>
        <strain evidence="1">WM001</strain>
    </source>
</reference>
<evidence type="ECO:0000313" key="1">
    <source>
        <dbReference type="EMBL" id="OMJ93577.1"/>
    </source>
</evidence>
<keyword evidence="2" id="KW-1185">Reference proteome</keyword>
<dbReference type="OrthoDB" id="191037at2759"/>
<name>A0A1R2CX40_9CILI</name>
<proteinExistence type="predicted"/>
<accession>A0A1R2CX40</accession>
<dbReference type="Proteomes" id="UP000187209">
    <property type="component" value="Unassembled WGS sequence"/>
</dbReference>
<dbReference type="AlphaFoldDB" id="A0A1R2CX40"/>
<dbReference type="Gene3D" id="2.120.10.80">
    <property type="entry name" value="Kelch-type beta propeller"/>
    <property type="match status" value="1"/>
</dbReference>
<protein>
    <submittedName>
        <fullName evidence="1">Uncharacterized protein</fullName>
    </submittedName>
</protein>
<organism evidence="1 2">
    <name type="scientific">Stentor coeruleus</name>
    <dbReference type="NCBI Taxonomy" id="5963"/>
    <lineage>
        <taxon>Eukaryota</taxon>
        <taxon>Sar</taxon>
        <taxon>Alveolata</taxon>
        <taxon>Ciliophora</taxon>
        <taxon>Postciliodesmatophora</taxon>
        <taxon>Heterotrichea</taxon>
        <taxon>Heterotrichida</taxon>
        <taxon>Stentoridae</taxon>
        <taxon>Stentor</taxon>
    </lineage>
</organism>
<gene>
    <name evidence="1" type="ORF">SteCoe_3413</name>
</gene>